<organism evidence="2 3">
    <name type="scientific">Stutzerimonas stutzeri CCUG 29243</name>
    <dbReference type="NCBI Taxonomy" id="1196835"/>
    <lineage>
        <taxon>Bacteria</taxon>
        <taxon>Pseudomonadati</taxon>
        <taxon>Pseudomonadota</taxon>
        <taxon>Gammaproteobacteria</taxon>
        <taxon>Pseudomonadales</taxon>
        <taxon>Pseudomonadaceae</taxon>
        <taxon>Stutzerimonas</taxon>
    </lineage>
</organism>
<dbReference type="HOGENOM" id="CLU_094039_1_0_6"/>
<reference evidence="2 3" key="1">
    <citation type="journal article" date="2012" name="J. Bacteriol.">
        <title>Complete Genome Sequence of the Naphthalene-Degrading Bacterium Pseudomonas stutzeri AN10 (CCUG 29243).</title>
        <authorList>
            <person name="Brunet-Galmes I."/>
            <person name="Busquets A."/>
            <person name="Pena A."/>
            <person name="Gomila M."/>
            <person name="Nogales B."/>
            <person name="Garcia-Valdes E."/>
            <person name="Lalucat J."/>
            <person name="Bennasar A."/>
            <person name="Bosch R."/>
        </authorList>
    </citation>
    <scope>NUCLEOTIDE SEQUENCE [LARGE SCALE GENOMIC DNA]</scope>
    <source>
        <strain evidence="2 3">CCUG 29243</strain>
    </source>
</reference>
<evidence type="ECO:0000313" key="2">
    <source>
        <dbReference type="EMBL" id="AFM32602.1"/>
    </source>
</evidence>
<protein>
    <submittedName>
        <fullName evidence="2">Exodeoxyribonuclease VIII</fullName>
    </submittedName>
</protein>
<dbReference type="GO" id="GO:0003676">
    <property type="term" value="F:nucleic acid binding"/>
    <property type="evidence" value="ECO:0007669"/>
    <property type="project" value="InterPro"/>
</dbReference>
<evidence type="ECO:0000259" key="1">
    <source>
        <dbReference type="Pfam" id="PF16473"/>
    </source>
</evidence>
<dbReference type="Proteomes" id="UP000006063">
    <property type="component" value="Chromosome"/>
</dbReference>
<evidence type="ECO:0000313" key="3">
    <source>
        <dbReference type="Proteomes" id="UP000006063"/>
    </source>
</evidence>
<dbReference type="InterPro" id="IPR036397">
    <property type="entry name" value="RNaseH_sf"/>
</dbReference>
<dbReference type="InterPro" id="IPR033390">
    <property type="entry name" value="Rv2179c-like"/>
</dbReference>
<dbReference type="PATRIC" id="fig|1196835.3.peg.1368"/>
<dbReference type="Gene3D" id="3.30.420.10">
    <property type="entry name" value="Ribonuclease H-like superfamily/Ribonuclease H"/>
    <property type="match status" value="1"/>
</dbReference>
<accession>I4CR95</accession>
<dbReference type="eggNOG" id="COG0847">
    <property type="taxonomic scope" value="Bacteria"/>
</dbReference>
<gene>
    <name evidence="2" type="ORF">A458_06780</name>
</gene>
<name>I4CR95_STUST</name>
<dbReference type="Pfam" id="PF16473">
    <property type="entry name" value="Rv2179c-like"/>
    <property type="match status" value="1"/>
</dbReference>
<dbReference type="SUPFAM" id="SSF53098">
    <property type="entry name" value="Ribonuclease H-like"/>
    <property type="match status" value="1"/>
</dbReference>
<dbReference type="InterPro" id="IPR012337">
    <property type="entry name" value="RNaseH-like_sf"/>
</dbReference>
<sequence>MINATHYVLDLETMGKGPRAAIAAIGCVRIEQGVITESLYRRVCLESSLQVGLVMDASTVKWWLKQDAAARAEVDGSQPSVLLPVALAALEEFITEDKALVWGNGSSFDNVIVRSALDACGIGNLWHFWNDRDLRTLLALYPEAKQVPFEGTKHHALDDALHEAKQLLAALRLSCPASRALPVEQIMSQAQVYASACAIAGTAFDKGDGMDTAALEKRALRRMLEELA</sequence>
<dbReference type="AlphaFoldDB" id="I4CR95"/>
<dbReference type="RefSeq" id="WP_014819648.1">
    <property type="nucleotide sequence ID" value="NC_018028.1"/>
</dbReference>
<proteinExistence type="predicted"/>
<dbReference type="EMBL" id="CP003677">
    <property type="protein sequence ID" value="AFM32602.1"/>
    <property type="molecule type" value="Genomic_DNA"/>
</dbReference>
<feature type="domain" description="3'-5' exoribonuclease Rv2179c-like" evidence="1">
    <location>
        <begin position="6"/>
        <end position="167"/>
    </location>
</feature>
<dbReference type="KEGG" id="psc:A458_06780"/>